<comment type="caution">
    <text evidence="2">The sequence shown here is derived from an EMBL/GenBank/DDBJ whole genome shotgun (WGS) entry which is preliminary data.</text>
</comment>
<dbReference type="CDD" id="cd17039">
    <property type="entry name" value="Ubl_ubiquitin_like"/>
    <property type="match status" value="1"/>
</dbReference>
<dbReference type="EMBL" id="JAPDRL010000170">
    <property type="protein sequence ID" value="KAJ9655449.1"/>
    <property type="molecule type" value="Genomic_DNA"/>
</dbReference>
<sequence>MARPVPNAGSNTTLDELTISVRTEEGMVRVQYKPEDTILDLKLKLQELKGYPAERQQLCFPGEAVVDTRLIKEFARGTGPLYLNRVNVAPPAAVIQPRSTHSYSRIEGDESAQQYMGNIGVLPIGSSFGSHEYDNIRAKGRSLQVLGDMTSFPPGLGATQED</sequence>
<evidence type="ECO:0000313" key="2">
    <source>
        <dbReference type="EMBL" id="KAJ9655449.1"/>
    </source>
</evidence>
<dbReference type="Pfam" id="PF00240">
    <property type="entry name" value="ubiquitin"/>
    <property type="match status" value="1"/>
</dbReference>
<feature type="domain" description="Ubiquitin-like" evidence="1">
    <location>
        <begin position="17"/>
        <end position="74"/>
    </location>
</feature>
<dbReference type="InterPro" id="IPR029071">
    <property type="entry name" value="Ubiquitin-like_domsf"/>
</dbReference>
<reference evidence="2" key="1">
    <citation type="submission" date="2022-10" db="EMBL/GenBank/DDBJ databases">
        <title>Culturing micro-colonial fungi from biological soil crusts in the Mojave desert and describing Neophaeococcomyces mojavensis, and introducing the new genera and species Taxawa tesnikishii.</title>
        <authorList>
            <person name="Kurbessoian T."/>
            <person name="Stajich J.E."/>
        </authorList>
    </citation>
    <scope>NUCLEOTIDE SEQUENCE</scope>
    <source>
        <strain evidence="2">TK_1</strain>
    </source>
</reference>
<dbReference type="Gene3D" id="3.10.20.90">
    <property type="entry name" value="Phosphatidylinositol 3-kinase Catalytic Subunit, Chain A, domain 1"/>
    <property type="match status" value="1"/>
</dbReference>
<dbReference type="Proteomes" id="UP001172684">
    <property type="component" value="Unassembled WGS sequence"/>
</dbReference>
<name>A0ABQ9NHP8_9PEZI</name>
<dbReference type="InterPro" id="IPR000626">
    <property type="entry name" value="Ubiquitin-like_dom"/>
</dbReference>
<gene>
    <name evidence="2" type="primary">NEDD8</name>
    <name evidence="2" type="ORF">H2201_008801</name>
</gene>
<evidence type="ECO:0000259" key="1">
    <source>
        <dbReference type="PROSITE" id="PS50053"/>
    </source>
</evidence>
<protein>
    <submittedName>
        <fullName evidence="2">Nedd8-conjugating enzyme UBE2F</fullName>
    </submittedName>
</protein>
<accession>A0ABQ9NHP8</accession>
<dbReference type="SUPFAM" id="SSF54236">
    <property type="entry name" value="Ubiquitin-like"/>
    <property type="match status" value="1"/>
</dbReference>
<organism evidence="2 3">
    <name type="scientific">Coniosporium apollinis</name>
    <dbReference type="NCBI Taxonomy" id="61459"/>
    <lineage>
        <taxon>Eukaryota</taxon>
        <taxon>Fungi</taxon>
        <taxon>Dikarya</taxon>
        <taxon>Ascomycota</taxon>
        <taxon>Pezizomycotina</taxon>
        <taxon>Dothideomycetes</taxon>
        <taxon>Dothideomycetes incertae sedis</taxon>
        <taxon>Coniosporium</taxon>
    </lineage>
</organism>
<keyword evidence="3" id="KW-1185">Reference proteome</keyword>
<dbReference type="PROSITE" id="PS50053">
    <property type="entry name" value="UBIQUITIN_2"/>
    <property type="match status" value="1"/>
</dbReference>
<proteinExistence type="predicted"/>
<evidence type="ECO:0000313" key="3">
    <source>
        <dbReference type="Proteomes" id="UP001172684"/>
    </source>
</evidence>